<dbReference type="EMBL" id="JAINUF010000002">
    <property type="protein sequence ID" value="KAJ8376745.1"/>
    <property type="molecule type" value="Genomic_DNA"/>
</dbReference>
<dbReference type="Proteomes" id="UP001152622">
    <property type="component" value="Chromosome 2"/>
</dbReference>
<sequence length="83" mass="9232">MNALCPSHGALCFRWPLAAAPGARSWNIWNRYRGAQPHPSHPHTTGVPFHTFTKPVVAAPCPDLSQPRKSIKHKHSSQEMHSC</sequence>
<comment type="caution">
    <text evidence="2">The sequence shown here is derived from an EMBL/GenBank/DDBJ whole genome shotgun (WGS) entry which is preliminary data.</text>
</comment>
<protein>
    <submittedName>
        <fullName evidence="2">Uncharacterized protein</fullName>
    </submittedName>
</protein>
<evidence type="ECO:0000256" key="1">
    <source>
        <dbReference type="SAM" id="MobiDB-lite"/>
    </source>
</evidence>
<proteinExistence type="predicted"/>
<feature type="region of interest" description="Disordered" evidence="1">
    <location>
        <begin position="62"/>
        <end position="83"/>
    </location>
</feature>
<evidence type="ECO:0000313" key="2">
    <source>
        <dbReference type="EMBL" id="KAJ8376745.1"/>
    </source>
</evidence>
<keyword evidence="3" id="KW-1185">Reference proteome</keyword>
<accession>A0A9Q1G8T0</accession>
<reference evidence="2" key="1">
    <citation type="journal article" date="2023" name="Science">
        <title>Genome structures resolve the early diversification of teleost fishes.</title>
        <authorList>
            <person name="Parey E."/>
            <person name="Louis A."/>
            <person name="Montfort J."/>
            <person name="Bouchez O."/>
            <person name="Roques C."/>
            <person name="Iampietro C."/>
            <person name="Lluch J."/>
            <person name="Castinel A."/>
            <person name="Donnadieu C."/>
            <person name="Desvignes T."/>
            <person name="Floi Bucao C."/>
            <person name="Jouanno E."/>
            <person name="Wen M."/>
            <person name="Mejri S."/>
            <person name="Dirks R."/>
            <person name="Jansen H."/>
            <person name="Henkel C."/>
            <person name="Chen W.J."/>
            <person name="Zahm M."/>
            <person name="Cabau C."/>
            <person name="Klopp C."/>
            <person name="Thompson A.W."/>
            <person name="Robinson-Rechavi M."/>
            <person name="Braasch I."/>
            <person name="Lecointre G."/>
            <person name="Bobe J."/>
            <person name="Postlethwait J.H."/>
            <person name="Berthelot C."/>
            <person name="Roest Crollius H."/>
            <person name="Guiguen Y."/>
        </authorList>
    </citation>
    <scope>NUCLEOTIDE SEQUENCE</scope>
    <source>
        <strain evidence="2">WJC10195</strain>
    </source>
</reference>
<evidence type="ECO:0000313" key="3">
    <source>
        <dbReference type="Proteomes" id="UP001152622"/>
    </source>
</evidence>
<organism evidence="2 3">
    <name type="scientific">Synaphobranchus kaupii</name>
    <name type="common">Kaup's arrowtooth eel</name>
    <dbReference type="NCBI Taxonomy" id="118154"/>
    <lineage>
        <taxon>Eukaryota</taxon>
        <taxon>Metazoa</taxon>
        <taxon>Chordata</taxon>
        <taxon>Craniata</taxon>
        <taxon>Vertebrata</taxon>
        <taxon>Euteleostomi</taxon>
        <taxon>Actinopterygii</taxon>
        <taxon>Neopterygii</taxon>
        <taxon>Teleostei</taxon>
        <taxon>Anguilliformes</taxon>
        <taxon>Synaphobranchidae</taxon>
        <taxon>Synaphobranchus</taxon>
    </lineage>
</organism>
<gene>
    <name evidence="2" type="ORF">SKAU_G00073250</name>
</gene>
<dbReference type="AlphaFoldDB" id="A0A9Q1G8T0"/>
<name>A0A9Q1G8T0_SYNKA</name>